<evidence type="ECO:0000256" key="2">
    <source>
        <dbReference type="ARBA" id="ARBA00022741"/>
    </source>
</evidence>
<dbReference type="SUPFAM" id="SSF52540">
    <property type="entry name" value="P-loop containing nucleoside triphosphate hydrolases"/>
    <property type="match status" value="1"/>
</dbReference>
<evidence type="ECO:0000256" key="9">
    <source>
        <dbReference type="ARBA" id="ARBA00034808"/>
    </source>
</evidence>
<reference evidence="14 15" key="1">
    <citation type="journal article" date="2012" name="Science">
        <title>The Paleozoic origin of enzymatic lignin decomposition reconstructed from 31 fungal genomes.</title>
        <authorList>
            <person name="Floudas D."/>
            <person name="Binder M."/>
            <person name="Riley R."/>
            <person name="Barry K."/>
            <person name="Blanchette R.A."/>
            <person name="Henrissat B."/>
            <person name="Martinez A.T."/>
            <person name="Otillar R."/>
            <person name="Spatafora J.W."/>
            <person name="Yadav J.S."/>
            <person name="Aerts A."/>
            <person name="Benoit I."/>
            <person name="Boyd A."/>
            <person name="Carlson A."/>
            <person name="Copeland A."/>
            <person name="Coutinho P.M."/>
            <person name="de Vries R.P."/>
            <person name="Ferreira P."/>
            <person name="Findley K."/>
            <person name="Foster B."/>
            <person name="Gaskell J."/>
            <person name="Glotzer D."/>
            <person name="Gorecki P."/>
            <person name="Heitman J."/>
            <person name="Hesse C."/>
            <person name="Hori C."/>
            <person name="Igarashi K."/>
            <person name="Jurgens J.A."/>
            <person name="Kallen N."/>
            <person name="Kersten P."/>
            <person name="Kohler A."/>
            <person name="Kuees U."/>
            <person name="Kumar T.K.A."/>
            <person name="Kuo A."/>
            <person name="LaButti K."/>
            <person name="Larrondo L.F."/>
            <person name="Lindquist E."/>
            <person name="Ling A."/>
            <person name="Lombard V."/>
            <person name="Lucas S."/>
            <person name="Lundell T."/>
            <person name="Martin R."/>
            <person name="McLaughlin D.J."/>
            <person name="Morgenstern I."/>
            <person name="Morin E."/>
            <person name="Murat C."/>
            <person name="Nagy L.G."/>
            <person name="Nolan M."/>
            <person name="Ohm R.A."/>
            <person name="Patyshakuliyeva A."/>
            <person name="Rokas A."/>
            <person name="Ruiz-Duenas F.J."/>
            <person name="Sabat G."/>
            <person name="Salamov A."/>
            <person name="Samejima M."/>
            <person name="Schmutz J."/>
            <person name="Slot J.C."/>
            <person name="St John F."/>
            <person name="Stenlid J."/>
            <person name="Sun H."/>
            <person name="Sun S."/>
            <person name="Syed K."/>
            <person name="Tsang A."/>
            <person name="Wiebenga A."/>
            <person name="Young D."/>
            <person name="Pisabarro A."/>
            <person name="Eastwood D.C."/>
            <person name="Martin F."/>
            <person name="Cullen D."/>
            <person name="Grigoriev I.V."/>
            <person name="Hibbett D.S."/>
        </authorList>
    </citation>
    <scope>NUCLEOTIDE SEQUENCE [LARGE SCALE GENOMIC DNA]</scope>
    <source>
        <strain evidence="14 15">MD-104</strain>
    </source>
</reference>
<protein>
    <recommendedName>
        <fullName evidence="9">DNA 3'-5' helicase</fullName>
        <ecNumber evidence="9">5.6.2.4</ecNumber>
    </recommendedName>
</protein>
<gene>
    <name evidence="14" type="ORF">WOLCODRAFT_137952</name>
</gene>
<evidence type="ECO:0000313" key="14">
    <source>
        <dbReference type="EMBL" id="PCH42531.1"/>
    </source>
</evidence>
<proteinExistence type="inferred from homology"/>
<dbReference type="EMBL" id="KB468124">
    <property type="protein sequence ID" value="PCH42531.1"/>
    <property type="molecule type" value="Genomic_DNA"/>
</dbReference>
<keyword evidence="7" id="KW-0413">Isomerase</keyword>
<dbReference type="InterPro" id="IPR027417">
    <property type="entry name" value="P-loop_NTPase"/>
</dbReference>
<dbReference type="OMA" id="HCANILI"/>
<evidence type="ECO:0000256" key="4">
    <source>
        <dbReference type="ARBA" id="ARBA00022806"/>
    </source>
</evidence>
<keyword evidence="3 11" id="KW-0378">Hydrolase</keyword>
<dbReference type="OrthoDB" id="1470711at2759"/>
<feature type="binding site" evidence="11">
    <location>
        <begin position="58"/>
        <end position="65"/>
    </location>
    <ligand>
        <name>ATP</name>
        <dbReference type="ChEBI" id="CHEBI:30616"/>
    </ligand>
</feature>
<accession>A0A2H3JKY4</accession>
<evidence type="ECO:0000256" key="7">
    <source>
        <dbReference type="ARBA" id="ARBA00023235"/>
    </source>
</evidence>
<dbReference type="CDD" id="cd17932">
    <property type="entry name" value="DEXQc_UvrD"/>
    <property type="match status" value="1"/>
</dbReference>
<dbReference type="AlphaFoldDB" id="A0A2H3JKY4"/>
<sequence>MLIILRSTMNRMSLRRGASGSRPTARRKSNLSTFLRDLNDSQIRAVLHPPDIPLQILAGPGTGKTTVLTARIAFLISHHKILPHRICALAFSNKAADDMRIRLTELLGERSARLIKIGTIHSFCAAYLRKYAAYVRLNASWAICDEEESRRRIKALLQPHKELLKSHNIKTNSIDISQAVSSLKERCTSLEEVARCLDNAIRLANLDENTGTESRRRILGSVKAEVHREYDTKLQSANLLDFSDLILYAAKLFASNQSFGLWCQHLVVDEFQDTDNAQYELMRQLVTMNRCITVAGDPDQAIYGWRSANVKNFRKMEKDFPLTQRVHLDKNYRSTGSILATSRAIISQDKTRISTDVIAVKPWGFTPVLLSFAHPKDELQFLVSEIQRLREASNGMLRFRDFAVLVRTKMQRDFVEHMLQKELIPNRVNKGFGFFGRQEVKILLAYLELVENESDEDAFSTAVQHPARGIGSATISKICSVAQRCRRSVLQIAEHNSSAQAAEELETITMHQPARRGLAEFTSIIQNLRKMKREGCSVFRMLSYLKVELHFEEYLQRNYEDDWQRRVRHVEGLMVYAQDLEAKIANEQLTGSPLQYFLHTCKLGNDAKTSEDQDDFDSVIISTCHAAKGLEWPVVMIPFVTQSSYPGIFNKKEERRVLYVACTRAKALLYLTFSSTPSADSEDGDTVYKCSEFLSDVISNESLHTTQVPSITGIDLSALANILERTPP</sequence>
<dbReference type="InterPro" id="IPR000212">
    <property type="entry name" value="DNA_helicase_UvrD/REP"/>
</dbReference>
<evidence type="ECO:0000259" key="12">
    <source>
        <dbReference type="PROSITE" id="PS51198"/>
    </source>
</evidence>
<keyword evidence="5 11" id="KW-0067">ATP-binding</keyword>
<dbReference type="InterPro" id="IPR014016">
    <property type="entry name" value="UvrD-like_ATP-bd"/>
</dbReference>
<dbReference type="Pfam" id="PF13361">
    <property type="entry name" value="UvrD_C"/>
    <property type="match status" value="1"/>
</dbReference>
<feature type="domain" description="UvrD-like helicase ATP-binding" evidence="12">
    <location>
        <begin position="37"/>
        <end position="335"/>
    </location>
</feature>
<evidence type="ECO:0000256" key="5">
    <source>
        <dbReference type="ARBA" id="ARBA00022840"/>
    </source>
</evidence>
<keyword evidence="4 11" id="KW-0347">Helicase</keyword>
<name>A0A2H3JKY4_WOLCO</name>
<dbReference type="Gene3D" id="1.10.486.10">
    <property type="entry name" value="PCRA, domain 4"/>
    <property type="match status" value="1"/>
</dbReference>
<dbReference type="GO" id="GO:0043138">
    <property type="term" value="F:3'-5' DNA helicase activity"/>
    <property type="evidence" value="ECO:0007669"/>
    <property type="project" value="UniProtKB-EC"/>
</dbReference>
<keyword evidence="6" id="KW-0238">DNA-binding</keyword>
<dbReference type="Pfam" id="PF00580">
    <property type="entry name" value="UvrD-helicase"/>
    <property type="match status" value="1"/>
</dbReference>
<feature type="domain" description="UvrD-like helicase C-terminal" evidence="13">
    <location>
        <begin position="336"/>
        <end position="629"/>
    </location>
</feature>
<evidence type="ECO:0000313" key="15">
    <source>
        <dbReference type="Proteomes" id="UP000218811"/>
    </source>
</evidence>
<dbReference type="STRING" id="742152.A0A2H3JKY4"/>
<dbReference type="PANTHER" id="PTHR11070:SF2">
    <property type="entry name" value="ATP-DEPENDENT DNA HELICASE SRS2"/>
    <property type="match status" value="1"/>
</dbReference>
<organism evidence="14 15">
    <name type="scientific">Wolfiporia cocos (strain MD-104)</name>
    <name type="common">Brown rot fungus</name>
    <dbReference type="NCBI Taxonomy" id="742152"/>
    <lineage>
        <taxon>Eukaryota</taxon>
        <taxon>Fungi</taxon>
        <taxon>Dikarya</taxon>
        <taxon>Basidiomycota</taxon>
        <taxon>Agaricomycotina</taxon>
        <taxon>Agaricomycetes</taxon>
        <taxon>Polyporales</taxon>
        <taxon>Phaeolaceae</taxon>
        <taxon>Wolfiporia</taxon>
    </lineage>
</organism>
<comment type="catalytic activity">
    <reaction evidence="8">
        <text>Couples ATP hydrolysis with the unwinding of duplex DNA by translocating in the 3'-5' direction.</text>
        <dbReference type="EC" id="5.6.2.4"/>
    </reaction>
</comment>
<dbReference type="GO" id="GO:0003677">
    <property type="term" value="F:DNA binding"/>
    <property type="evidence" value="ECO:0007669"/>
    <property type="project" value="UniProtKB-KW"/>
</dbReference>
<evidence type="ECO:0000256" key="6">
    <source>
        <dbReference type="ARBA" id="ARBA00023125"/>
    </source>
</evidence>
<dbReference type="GO" id="GO:0016787">
    <property type="term" value="F:hydrolase activity"/>
    <property type="evidence" value="ECO:0007669"/>
    <property type="project" value="UniProtKB-UniRule"/>
</dbReference>
<dbReference type="Gene3D" id="1.10.10.160">
    <property type="match status" value="1"/>
</dbReference>
<evidence type="ECO:0000256" key="3">
    <source>
        <dbReference type="ARBA" id="ARBA00022801"/>
    </source>
</evidence>
<dbReference type="EC" id="5.6.2.4" evidence="9"/>
<evidence type="ECO:0000256" key="10">
    <source>
        <dbReference type="ARBA" id="ARBA00048988"/>
    </source>
</evidence>
<evidence type="ECO:0000256" key="11">
    <source>
        <dbReference type="PROSITE-ProRule" id="PRU00560"/>
    </source>
</evidence>
<dbReference type="Proteomes" id="UP000218811">
    <property type="component" value="Unassembled WGS sequence"/>
</dbReference>
<dbReference type="GO" id="GO:0005524">
    <property type="term" value="F:ATP binding"/>
    <property type="evidence" value="ECO:0007669"/>
    <property type="project" value="UniProtKB-UniRule"/>
</dbReference>
<dbReference type="PROSITE" id="PS51217">
    <property type="entry name" value="UVRD_HELICASE_CTER"/>
    <property type="match status" value="1"/>
</dbReference>
<keyword evidence="15" id="KW-1185">Reference proteome</keyword>
<evidence type="ECO:0000259" key="13">
    <source>
        <dbReference type="PROSITE" id="PS51217"/>
    </source>
</evidence>
<dbReference type="PANTHER" id="PTHR11070">
    <property type="entry name" value="UVRD / RECB / PCRA DNA HELICASE FAMILY MEMBER"/>
    <property type="match status" value="1"/>
</dbReference>
<evidence type="ECO:0000256" key="1">
    <source>
        <dbReference type="ARBA" id="ARBA00009922"/>
    </source>
</evidence>
<comment type="catalytic activity">
    <reaction evidence="10">
        <text>ATP + H2O = ADP + phosphate + H(+)</text>
        <dbReference type="Rhea" id="RHEA:13065"/>
        <dbReference type="ChEBI" id="CHEBI:15377"/>
        <dbReference type="ChEBI" id="CHEBI:15378"/>
        <dbReference type="ChEBI" id="CHEBI:30616"/>
        <dbReference type="ChEBI" id="CHEBI:43474"/>
        <dbReference type="ChEBI" id="CHEBI:456216"/>
        <dbReference type="EC" id="5.6.2.4"/>
    </reaction>
</comment>
<keyword evidence="2 11" id="KW-0547">Nucleotide-binding</keyword>
<dbReference type="Gene3D" id="3.40.50.300">
    <property type="entry name" value="P-loop containing nucleotide triphosphate hydrolases"/>
    <property type="match status" value="2"/>
</dbReference>
<dbReference type="InterPro" id="IPR013986">
    <property type="entry name" value="DExx_box_DNA_helicase_dom_sf"/>
</dbReference>
<dbReference type="GO" id="GO:0005634">
    <property type="term" value="C:nucleus"/>
    <property type="evidence" value="ECO:0007669"/>
    <property type="project" value="TreeGrafter"/>
</dbReference>
<dbReference type="InterPro" id="IPR014017">
    <property type="entry name" value="DNA_helicase_UvrD-like_C"/>
</dbReference>
<dbReference type="GO" id="GO:0000725">
    <property type="term" value="P:recombinational repair"/>
    <property type="evidence" value="ECO:0007669"/>
    <property type="project" value="TreeGrafter"/>
</dbReference>
<evidence type="ECO:0000256" key="8">
    <source>
        <dbReference type="ARBA" id="ARBA00034617"/>
    </source>
</evidence>
<comment type="similarity">
    <text evidence="1">Belongs to the helicase family. UvrD subfamily.</text>
</comment>
<dbReference type="PROSITE" id="PS51198">
    <property type="entry name" value="UVRD_HELICASE_ATP_BIND"/>
    <property type="match status" value="1"/>
</dbReference>